<evidence type="ECO:0000313" key="1">
    <source>
        <dbReference type="EMBL" id="KAF6834597.1"/>
    </source>
</evidence>
<dbReference type="Gene3D" id="3.90.640.10">
    <property type="entry name" value="Actin, Chain A, domain 4"/>
    <property type="match status" value="1"/>
</dbReference>
<dbReference type="SUPFAM" id="SSF53067">
    <property type="entry name" value="Actin-like ATPase domain"/>
    <property type="match status" value="1"/>
</dbReference>
<proteinExistence type="predicted"/>
<reference evidence="1" key="1">
    <citation type="journal article" date="2020" name="Phytopathology">
        <title>Genome Sequence Resources of Colletotrichum truncatum, C. plurivorum, C. musicola, and C. sojae: Four Species Pathogenic to Soybean (Glycine max).</title>
        <authorList>
            <person name="Rogerio F."/>
            <person name="Boufleur T.R."/>
            <person name="Ciampi-Guillardi M."/>
            <person name="Sukno S.A."/>
            <person name="Thon M.R."/>
            <person name="Massola Junior N.S."/>
            <person name="Baroncelli R."/>
        </authorList>
    </citation>
    <scope>NUCLEOTIDE SEQUENCE</scope>
    <source>
        <strain evidence="1">LFN00145</strain>
    </source>
</reference>
<dbReference type="CDD" id="cd10170">
    <property type="entry name" value="ASKHA_NBD_HSP70"/>
    <property type="match status" value="1"/>
</dbReference>
<gene>
    <name evidence="1" type="ORF">CPLU01_04882</name>
</gene>
<dbReference type="PANTHER" id="PTHR42749">
    <property type="entry name" value="CELL SHAPE-DETERMINING PROTEIN MREB"/>
    <property type="match status" value="1"/>
</dbReference>
<dbReference type="InterPro" id="IPR043129">
    <property type="entry name" value="ATPase_NBD"/>
</dbReference>
<dbReference type="Proteomes" id="UP000654918">
    <property type="component" value="Unassembled WGS sequence"/>
</dbReference>
<name>A0A8H6KN73_9PEZI</name>
<organism evidence="1 2">
    <name type="scientific">Colletotrichum plurivorum</name>
    <dbReference type="NCBI Taxonomy" id="2175906"/>
    <lineage>
        <taxon>Eukaryota</taxon>
        <taxon>Fungi</taxon>
        <taxon>Dikarya</taxon>
        <taxon>Ascomycota</taxon>
        <taxon>Pezizomycotina</taxon>
        <taxon>Sordariomycetes</taxon>
        <taxon>Hypocreomycetidae</taxon>
        <taxon>Glomerellales</taxon>
        <taxon>Glomerellaceae</taxon>
        <taxon>Colletotrichum</taxon>
        <taxon>Colletotrichum orchidearum species complex</taxon>
    </lineage>
</organism>
<protein>
    <submittedName>
        <fullName evidence="1">Hsp70 family chaperone</fullName>
    </submittedName>
</protein>
<dbReference type="Gene3D" id="3.30.420.40">
    <property type="match status" value="2"/>
</dbReference>
<keyword evidence="2" id="KW-1185">Reference proteome</keyword>
<evidence type="ECO:0000313" key="2">
    <source>
        <dbReference type="Proteomes" id="UP000654918"/>
    </source>
</evidence>
<accession>A0A8H6KN73</accession>
<comment type="caution">
    <text evidence="1">The sequence shown here is derived from an EMBL/GenBank/DDBJ whole genome shotgun (WGS) entry which is preliminary data.</text>
</comment>
<sequence length="608" mass="68081">MSQPPDILVSVDLGTTFTGVAWMTPRTPIQVINDWPGSGDQCERKVPTVLTYNADGSLSKWGFMCAEPEEHKKTRYQYFKMFVEKDTLESWQRQGLPTARSVAEAEGLVVDYLRKAYEHIKESIETQVGRRNSGGWTDMAVTFLFSVPTTWTKMETINTFKRIIHNAGYGREGPRHSAEVDLTEAEAAAVATLKTSPINFQMGSLFLMVDAGGGTTDLAVMQVTSPDSVYPQMSQISQVFGVGIGASLIDGAFIQLVQRRLNAYPEAQQILPPSFAFRLSTSHHFKTAKHKFGERAWMRPEFKMQLEGVPHDLNHAGLRIVDGHMEFSMQEIASLFDAQIEGIMRCIVDQLNKLVEKQQAQQIEYMVLSGGLGASAYVRESLQRRIQSLSHQNARNVSVLPCQEPQLVVVRGMLLDHKQKIETGNISVLASRKARASYGVVIREVYSPQQHFNEDIQADQFDPTKRWAMNQIRWLIRKGDSVNPNAPLVHSLAISLGEGETTRSWDAHIVVSHNEASFLPRSLKHAGAVKLCDVKSNLTGVQQHQLVMKNKRGTCFSKGQTWYVMNFDIRVIVAPADLRFELWFGGNKFSGNHEPIAVTWDQDGTKAG</sequence>
<dbReference type="EMBL" id="WIGO01000047">
    <property type="protein sequence ID" value="KAF6834597.1"/>
    <property type="molecule type" value="Genomic_DNA"/>
</dbReference>
<dbReference type="AlphaFoldDB" id="A0A8H6KN73"/>
<dbReference type="PANTHER" id="PTHR42749:SF1">
    <property type="entry name" value="CELL SHAPE-DETERMINING PROTEIN MREB"/>
    <property type="match status" value="1"/>
</dbReference>